<evidence type="ECO:0000256" key="1">
    <source>
        <dbReference type="ARBA" id="ARBA00023015"/>
    </source>
</evidence>
<dbReference type="PANTHER" id="PTHR42756:SF1">
    <property type="entry name" value="TRANSCRIPTIONAL REPRESSOR OF EMRAB OPERON"/>
    <property type="match status" value="1"/>
</dbReference>
<comment type="caution">
    <text evidence="6">The sequence shown here is derived from an EMBL/GenBank/DDBJ whole genome shotgun (WGS) entry which is preliminary data.</text>
</comment>
<dbReference type="SMART" id="SM00347">
    <property type="entry name" value="HTH_MARR"/>
    <property type="match status" value="1"/>
</dbReference>
<dbReference type="AlphaFoldDB" id="A0A395V5E8"/>
<protein>
    <submittedName>
        <fullName evidence="6">MarR family transcriptional regulator</fullName>
    </submittedName>
</protein>
<dbReference type="SUPFAM" id="SSF46785">
    <property type="entry name" value="Winged helix' DNA-binding domain"/>
    <property type="match status" value="1"/>
</dbReference>
<keyword evidence="4" id="KW-0812">Transmembrane</keyword>
<reference evidence="6 7" key="1">
    <citation type="submission" date="2018-08" db="EMBL/GenBank/DDBJ databases">
        <title>A genome reference for cultivated species of the human gut microbiota.</title>
        <authorList>
            <person name="Zou Y."/>
            <person name="Xue W."/>
            <person name="Luo G."/>
        </authorList>
    </citation>
    <scope>NUCLEOTIDE SEQUENCE [LARGE SCALE GENOMIC DNA]</scope>
    <source>
        <strain evidence="6 7">AF22-12AC</strain>
    </source>
</reference>
<proteinExistence type="predicted"/>
<keyword evidence="4" id="KW-0472">Membrane</keyword>
<evidence type="ECO:0000313" key="6">
    <source>
        <dbReference type="EMBL" id="RGS35992.1"/>
    </source>
</evidence>
<keyword evidence="4" id="KW-1133">Transmembrane helix</keyword>
<dbReference type="Proteomes" id="UP000266172">
    <property type="component" value="Unassembled WGS sequence"/>
</dbReference>
<keyword evidence="1" id="KW-0805">Transcription regulation</keyword>
<evidence type="ECO:0000259" key="5">
    <source>
        <dbReference type="SMART" id="SM00347"/>
    </source>
</evidence>
<dbReference type="InterPro" id="IPR000835">
    <property type="entry name" value="HTH_MarR-typ"/>
</dbReference>
<dbReference type="PANTHER" id="PTHR42756">
    <property type="entry name" value="TRANSCRIPTIONAL REGULATOR, MARR"/>
    <property type="match status" value="1"/>
</dbReference>
<accession>A0A395V5E8</accession>
<dbReference type="InterPro" id="IPR036390">
    <property type="entry name" value="WH_DNA-bd_sf"/>
</dbReference>
<dbReference type="EMBL" id="QRVL01000026">
    <property type="protein sequence ID" value="RGS35992.1"/>
    <property type="molecule type" value="Genomic_DNA"/>
</dbReference>
<feature type="domain" description="HTH marR-type" evidence="5">
    <location>
        <begin position="82"/>
        <end position="185"/>
    </location>
</feature>
<dbReference type="GO" id="GO:0003677">
    <property type="term" value="F:DNA binding"/>
    <property type="evidence" value="ECO:0007669"/>
    <property type="project" value="UniProtKB-KW"/>
</dbReference>
<keyword evidence="2" id="KW-0238">DNA-binding</keyword>
<dbReference type="Pfam" id="PF12802">
    <property type="entry name" value="MarR_2"/>
    <property type="match status" value="1"/>
</dbReference>
<dbReference type="GO" id="GO:0003700">
    <property type="term" value="F:DNA-binding transcription factor activity"/>
    <property type="evidence" value="ECO:0007669"/>
    <property type="project" value="InterPro"/>
</dbReference>
<dbReference type="Gene3D" id="1.10.10.10">
    <property type="entry name" value="Winged helix-like DNA-binding domain superfamily/Winged helix DNA-binding domain"/>
    <property type="match status" value="1"/>
</dbReference>
<evidence type="ECO:0000313" key="7">
    <source>
        <dbReference type="Proteomes" id="UP000266172"/>
    </source>
</evidence>
<organism evidence="6 7">
    <name type="scientific">Roseburia hominis</name>
    <dbReference type="NCBI Taxonomy" id="301301"/>
    <lineage>
        <taxon>Bacteria</taxon>
        <taxon>Bacillati</taxon>
        <taxon>Bacillota</taxon>
        <taxon>Clostridia</taxon>
        <taxon>Lachnospirales</taxon>
        <taxon>Lachnospiraceae</taxon>
        <taxon>Roseburia</taxon>
    </lineage>
</organism>
<evidence type="ECO:0000256" key="2">
    <source>
        <dbReference type="ARBA" id="ARBA00023125"/>
    </source>
</evidence>
<dbReference type="InterPro" id="IPR036388">
    <property type="entry name" value="WH-like_DNA-bd_sf"/>
</dbReference>
<keyword evidence="3" id="KW-0804">Transcription</keyword>
<evidence type="ECO:0000256" key="4">
    <source>
        <dbReference type="SAM" id="Phobius"/>
    </source>
</evidence>
<gene>
    <name evidence="6" type="ORF">DWX93_16155</name>
</gene>
<name>A0A395V5E8_9FIRM</name>
<sequence>MNSSEFIISYFFISTLYISVILPQLSHLYLHAKMLTYQHLCAIIRDIDLSTSCKGAPMDHRFETFSLSILELNRYLQKIKELEMKQFGLKASHTMCLYYLGQHPEGLTATQLTELCKEDKAAVSRCLSQLSDRQLVVCEQPADHKRSYRSRYMLTVQGRSVVSGIQTRIKEALSYGGRGLTEERRRDFYGTLAIISENLSDYLTEHSQQK</sequence>
<evidence type="ECO:0000256" key="3">
    <source>
        <dbReference type="ARBA" id="ARBA00023163"/>
    </source>
</evidence>
<feature type="transmembrane region" description="Helical" evidence="4">
    <location>
        <begin position="6"/>
        <end position="30"/>
    </location>
</feature>